<dbReference type="Proteomes" id="UP001060170">
    <property type="component" value="Chromosome 2"/>
</dbReference>
<evidence type="ECO:0000313" key="2">
    <source>
        <dbReference type="Proteomes" id="UP001060170"/>
    </source>
</evidence>
<evidence type="ECO:0000313" key="1">
    <source>
        <dbReference type="EMBL" id="KAI7961854.1"/>
    </source>
</evidence>
<protein>
    <submittedName>
        <fullName evidence="1">Uncharacterized protein</fullName>
    </submittedName>
</protein>
<gene>
    <name evidence="1" type="ORF">MJO28_002343</name>
</gene>
<reference evidence="2" key="1">
    <citation type="journal article" date="2018" name="BMC Genomics">
        <title>Genomic insights into host adaptation between the wheat stripe rust pathogen (Puccinia striiformis f. sp. tritici) and the barley stripe rust pathogen (Puccinia striiformis f. sp. hordei).</title>
        <authorList>
            <person name="Xia C."/>
            <person name="Wang M."/>
            <person name="Yin C."/>
            <person name="Cornejo O.E."/>
            <person name="Hulbert S.H."/>
            <person name="Chen X."/>
        </authorList>
    </citation>
    <scope>NUCLEOTIDE SEQUENCE [LARGE SCALE GENOMIC DNA]</scope>
    <source>
        <strain evidence="2">93-210</strain>
    </source>
</reference>
<keyword evidence="2" id="KW-1185">Reference proteome</keyword>
<proteinExistence type="predicted"/>
<accession>A0ACC0EXR0</accession>
<dbReference type="EMBL" id="CM045866">
    <property type="protein sequence ID" value="KAI7961854.1"/>
    <property type="molecule type" value="Genomic_DNA"/>
</dbReference>
<reference evidence="2" key="2">
    <citation type="journal article" date="2018" name="Mol. Plant Microbe Interact.">
        <title>Genome sequence resources for the wheat stripe rust pathogen (Puccinia striiformis f. sp. tritici) and the barley stripe rust pathogen (Puccinia striiformis f. sp. hordei).</title>
        <authorList>
            <person name="Xia C."/>
            <person name="Wang M."/>
            <person name="Yin C."/>
            <person name="Cornejo O.E."/>
            <person name="Hulbert S.H."/>
            <person name="Chen X."/>
        </authorList>
    </citation>
    <scope>NUCLEOTIDE SEQUENCE [LARGE SCALE GENOMIC DNA]</scope>
    <source>
        <strain evidence="2">93-210</strain>
    </source>
</reference>
<reference evidence="1 2" key="3">
    <citation type="journal article" date="2022" name="Microbiol. Spectr.">
        <title>Folding features and dynamics of 3D genome architecture in plant fungal pathogens.</title>
        <authorList>
            <person name="Xia C."/>
        </authorList>
    </citation>
    <scope>NUCLEOTIDE SEQUENCE [LARGE SCALE GENOMIC DNA]</scope>
    <source>
        <strain evidence="1 2">93-210</strain>
    </source>
</reference>
<comment type="caution">
    <text evidence="1">The sequence shown here is derived from an EMBL/GenBank/DDBJ whole genome shotgun (WGS) entry which is preliminary data.</text>
</comment>
<sequence length="134" mass="14957">MCHYISLNDAGIVRSSTSIVWNNSNSFAEGTPLEALERGYILLRYPLKALYHPHHAHTGSHTRSNGASSRLRTAFLIVRYDVFTSGCDRHGYREIEGSSSLLAFPPSIDAPRRSGGSKERLHLLLPPEWKEGHS</sequence>
<organism evidence="1 2">
    <name type="scientific">Puccinia striiformis f. sp. tritici</name>
    <dbReference type="NCBI Taxonomy" id="168172"/>
    <lineage>
        <taxon>Eukaryota</taxon>
        <taxon>Fungi</taxon>
        <taxon>Dikarya</taxon>
        <taxon>Basidiomycota</taxon>
        <taxon>Pucciniomycotina</taxon>
        <taxon>Pucciniomycetes</taxon>
        <taxon>Pucciniales</taxon>
        <taxon>Pucciniaceae</taxon>
        <taxon>Puccinia</taxon>
    </lineage>
</organism>
<name>A0ACC0EXR0_9BASI</name>